<feature type="region of interest" description="Disordered" evidence="1">
    <location>
        <begin position="1"/>
        <end position="28"/>
    </location>
</feature>
<name>A0AAV4EC66_9GAST</name>
<reference evidence="2 3" key="1">
    <citation type="journal article" date="2021" name="Elife">
        <title>Chloroplast acquisition without the gene transfer in kleptoplastic sea slugs, Plakobranchus ocellatus.</title>
        <authorList>
            <person name="Maeda T."/>
            <person name="Takahashi S."/>
            <person name="Yoshida T."/>
            <person name="Shimamura S."/>
            <person name="Takaki Y."/>
            <person name="Nagai Y."/>
            <person name="Toyoda A."/>
            <person name="Suzuki Y."/>
            <person name="Arimoto A."/>
            <person name="Ishii H."/>
            <person name="Satoh N."/>
            <person name="Nishiyama T."/>
            <person name="Hasebe M."/>
            <person name="Maruyama T."/>
            <person name="Minagawa J."/>
            <person name="Obokata J."/>
            <person name="Shigenobu S."/>
        </authorList>
    </citation>
    <scope>NUCLEOTIDE SEQUENCE [LARGE SCALE GENOMIC DNA]</scope>
</reference>
<proteinExistence type="predicted"/>
<accession>A0AAV4EC66</accession>
<comment type="caution">
    <text evidence="2">The sequence shown here is derived from an EMBL/GenBank/DDBJ whole genome shotgun (WGS) entry which is preliminary data.</text>
</comment>
<protein>
    <submittedName>
        <fullName evidence="2">Uncharacterized protein</fullName>
    </submittedName>
</protein>
<sequence length="88" mass="9502">MHSIDNNGDPMWRATSSSGGAQPRRNSPCETVGCFVWPLQVSLRTRMGGDVGTFPMAPNVTSLWSVTWAALCDWSTATTRVRGSEAGK</sequence>
<feature type="compositionally biased region" description="Polar residues" evidence="1">
    <location>
        <begin position="14"/>
        <end position="28"/>
    </location>
</feature>
<evidence type="ECO:0000313" key="2">
    <source>
        <dbReference type="EMBL" id="GFR58292.1"/>
    </source>
</evidence>
<keyword evidence="3" id="KW-1185">Reference proteome</keyword>
<dbReference type="Proteomes" id="UP000762676">
    <property type="component" value="Unassembled WGS sequence"/>
</dbReference>
<evidence type="ECO:0000256" key="1">
    <source>
        <dbReference type="SAM" id="MobiDB-lite"/>
    </source>
</evidence>
<dbReference type="AlphaFoldDB" id="A0AAV4EC66"/>
<organism evidence="2 3">
    <name type="scientific">Elysia marginata</name>
    <dbReference type="NCBI Taxonomy" id="1093978"/>
    <lineage>
        <taxon>Eukaryota</taxon>
        <taxon>Metazoa</taxon>
        <taxon>Spiralia</taxon>
        <taxon>Lophotrochozoa</taxon>
        <taxon>Mollusca</taxon>
        <taxon>Gastropoda</taxon>
        <taxon>Heterobranchia</taxon>
        <taxon>Euthyneura</taxon>
        <taxon>Panpulmonata</taxon>
        <taxon>Sacoglossa</taxon>
        <taxon>Placobranchoidea</taxon>
        <taxon>Plakobranchidae</taxon>
        <taxon>Elysia</taxon>
    </lineage>
</organism>
<dbReference type="EMBL" id="BMAT01000038">
    <property type="protein sequence ID" value="GFR58292.1"/>
    <property type="molecule type" value="Genomic_DNA"/>
</dbReference>
<gene>
    <name evidence="2" type="ORF">ElyMa_000026100</name>
</gene>
<evidence type="ECO:0000313" key="3">
    <source>
        <dbReference type="Proteomes" id="UP000762676"/>
    </source>
</evidence>